<evidence type="ECO:0000259" key="11">
    <source>
        <dbReference type="PROSITE" id="PS50812"/>
    </source>
</evidence>
<dbReference type="Pfam" id="PF00855">
    <property type="entry name" value="PWWP"/>
    <property type="match status" value="1"/>
</dbReference>
<dbReference type="InterPro" id="IPR011011">
    <property type="entry name" value="Znf_FYVE_PHD"/>
</dbReference>
<dbReference type="SUPFAM" id="SSF57903">
    <property type="entry name" value="FYVE/PHD zinc finger"/>
    <property type="match status" value="1"/>
</dbReference>
<keyword evidence="13" id="KW-1185">Reference proteome</keyword>
<dbReference type="PROSITE" id="PS01360">
    <property type="entry name" value="ZF_MYND_1"/>
    <property type="match status" value="1"/>
</dbReference>
<dbReference type="InterPro" id="IPR021931">
    <property type="entry name" value="ZMYND8"/>
</dbReference>
<keyword evidence="7" id="KW-0175">Coiled coil</keyword>
<accession>A0ABM3S4H3</accession>
<evidence type="ECO:0000256" key="8">
    <source>
        <dbReference type="SAM" id="MobiDB-lite"/>
    </source>
</evidence>
<dbReference type="PANTHER" id="PTHR46453:SF3">
    <property type="entry name" value="MYND-TYPE ZINC FINGER-CONTAINING CHROMATIN READER ZMYND8"/>
    <property type="match status" value="1"/>
</dbReference>
<organism evidence="13 14">
    <name type="scientific">Balaenoptera acutorostrata</name>
    <name type="common">Common minke whale</name>
    <name type="synonym">Balaena rostrata</name>
    <dbReference type="NCBI Taxonomy" id="9767"/>
    <lineage>
        <taxon>Eukaryota</taxon>
        <taxon>Metazoa</taxon>
        <taxon>Chordata</taxon>
        <taxon>Craniata</taxon>
        <taxon>Vertebrata</taxon>
        <taxon>Euteleostomi</taxon>
        <taxon>Mammalia</taxon>
        <taxon>Eutheria</taxon>
        <taxon>Laurasiatheria</taxon>
        <taxon>Artiodactyla</taxon>
        <taxon>Whippomorpha</taxon>
        <taxon>Cetacea</taxon>
        <taxon>Mysticeti</taxon>
        <taxon>Balaenopteridae</taxon>
        <taxon>Balaenoptera</taxon>
    </lineage>
</organism>
<dbReference type="SMART" id="SM00293">
    <property type="entry name" value="PWWP"/>
    <property type="match status" value="1"/>
</dbReference>
<reference evidence="14" key="1">
    <citation type="submission" date="2025-08" db="UniProtKB">
        <authorList>
            <consortium name="RefSeq"/>
        </authorList>
    </citation>
    <scope>IDENTIFICATION</scope>
</reference>
<evidence type="ECO:0000259" key="12">
    <source>
        <dbReference type="PROSITE" id="PS50865"/>
    </source>
</evidence>
<feature type="region of interest" description="Disordered" evidence="8">
    <location>
        <begin position="439"/>
        <end position="539"/>
    </location>
</feature>
<evidence type="ECO:0000313" key="14">
    <source>
        <dbReference type="RefSeq" id="XP_057384704.1"/>
    </source>
</evidence>
<dbReference type="Gene3D" id="2.30.30.140">
    <property type="match status" value="1"/>
</dbReference>
<feature type="compositionally biased region" description="Basic and acidic residues" evidence="8">
    <location>
        <begin position="911"/>
        <end position="924"/>
    </location>
</feature>
<dbReference type="InterPro" id="IPR019786">
    <property type="entry name" value="Zinc_finger_PHD-type_CS"/>
</dbReference>
<dbReference type="SMART" id="SM00297">
    <property type="entry name" value="BROMO"/>
    <property type="match status" value="1"/>
</dbReference>
<evidence type="ECO:0000256" key="2">
    <source>
        <dbReference type="ARBA" id="ARBA00022771"/>
    </source>
</evidence>
<dbReference type="PRINTS" id="PR00503">
    <property type="entry name" value="BROMODOMAIN"/>
</dbReference>
<dbReference type="PROSITE" id="PS50014">
    <property type="entry name" value="BROMODOMAIN_2"/>
    <property type="match status" value="1"/>
</dbReference>
<dbReference type="InterPro" id="IPR057053">
    <property type="entry name" value="MYND_ZMYND11_ZMYD8"/>
</dbReference>
<dbReference type="Pfam" id="PF23460">
    <property type="entry name" value="ZMYND8_CC"/>
    <property type="match status" value="1"/>
</dbReference>
<evidence type="ECO:0000256" key="3">
    <source>
        <dbReference type="ARBA" id="ARBA00022833"/>
    </source>
</evidence>
<proteinExistence type="predicted"/>
<feature type="domain" description="PWWP" evidence="11">
    <location>
        <begin position="304"/>
        <end position="354"/>
    </location>
</feature>
<dbReference type="PANTHER" id="PTHR46453">
    <property type="entry name" value="PROTEIN KINASE C-BINDING PROTEIN 1"/>
    <property type="match status" value="1"/>
</dbReference>
<dbReference type="Gene3D" id="6.10.140.2220">
    <property type="match status" value="1"/>
</dbReference>
<feature type="compositionally biased region" description="Polar residues" evidence="8">
    <location>
        <begin position="605"/>
        <end position="614"/>
    </location>
</feature>
<dbReference type="PROSITE" id="PS01359">
    <property type="entry name" value="ZF_PHD_1"/>
    <property type="match status" value="1"/>
</dbReference>
<feature type="compositionally biased region" description="Basic and acidic residues" evidence="8">
    <location>
        <begin position="984"/>
        <end position="995"/>
    </location>
</feature>
<name>A0ABM3S4H3_BALAC</name>
<dbReference type="PROSITE" id="PS50812">
    <property type="entry name" value="PWWP"/>
    <property type="match status" value="1"/>
</dbReference>
<dbReference type="InterPro" id="IPR019787">
    <property type="entry name" value="Znf_PHD-finger"/>
</dbReference>
<feature type="compositionally biased region" description="Polar residues" evidence="8">
    <location>
        <begin position="499"/>
        <end position="516"/>
    </location>
</feature>
<dbReference type="PROSITE" id="PS50865">
    <property type="entry name" value="ZF_MYND_2"/>
    <property type="match status" value="1"/>
</dbReference>
<feature type="compositionally biased region" description="Low complexity" evidence="8">
    <location>
        <begin position="526"/>
        <end position="539"/>
    </location>
</feature>
<keyword evidence="3" id="KW-0862">Zinc</keyword>
<evidence type="ECO:0000259" key="10">
    <source>
        <dbReference type="PROSITE" id="PS50016"/>
    </source>
</evidence>
<dbReference type="PROSITE" id="PS50016">
    <property type="entry name" value="ZF_PHD_2"/>
    <property type="match status" value="1"/>
</dbReference>
<evidence type="ECO:0000256" key="7">
    <source>
        <dbReference type="SAM" id="Coils"/>
    </source>
</evidence>
<keyword evidence="2 6" id="KW-0863">Zinc-finger</keyword>
<dbReference type="SUPFAM" id="SSF63748">
    <property type="entry name" value="Tudor/PWWP/MBT"/>
    <property type="match status" value="1"/>
</dbReference>
<feature type="region of interest" description="Disordered" evidence="8">
    <location>
        <begin position="18"/>
        <end position="84"/>
    </location>
</feature>
<feature type="domain" description="PHD-type" evidence="10">
    <location>
        <begin position="115"/>
        <end position="160"/>
    </location>
</feature>
<feature type="compositionally biased region" description="Polar residues" evidence="8">
    <location>
        <begin position="460"/>
        <end position="469"/>
    </location>
</feature>
<dbReference type="SUPFAM" id="SSF144232">
    <property type="entry name" value="HIT/MYND zinc finger-like"/>
    <property type="match status" value="1"/>
</dbReference>
<dbReference type="InterPro" id="IPR036427">
    <property type="entry name" value="Bromodomain-like_sf"/>
</dbReference>
<evidence type="ECO:0000313" key="13">
    <source>
        <dbReference type="Proteomes" id="UP001652580"/>
    </source>
</evidence>
<feature type="domain" description="MYND-type" evidence="12">
    <location>
        <begin position="837"/>
        <end position="871"/>
    </location>
</feature>
<keyword evidence="1" id="KW-0479">Metal-binding</keyword>
<dbReference type="SMART" id="SM00249">
    <property type="entry name" value="PHD"/>
    <property type="match status" value="1"/>
</dbReference>
<feature type="region of interest" description="Disordered" evidence="8">
    <location>
        <begin position="880"/>
        <end position="995"/>
    </location>
</feature>
<dbReference type="InterPro" id="IPR044075">
    <property type="entry name" value="PRKCBP1_PHD"/>
</dbReference>
<feature type="domain" description="Bromo" evidence="9">
    <location>
        <begin position="192"/>
        <end position="262"/>
    </location>
</feature>
<dbReference type="Pfam" id="PF24324">
    <property type="entry name" value="MYND_ZMYND11_ZMYD8"/>
    <property type="match status" value="1"/>
</dbReference>
<dbReference type="Gene3D" id="1.20.920.10">
    <property type="entry name" value="Bromodomain-like"/>
    <property type="match status" value="1"/>
</dbReference>
<keyword evidence="4 5" id="KW-0103">Bromodomain</keyword>
<dbReference type="Pfam" id="PF00439">
    <property type="entry name" value="Bromodomain"/>
    <property type="match status" value="1"/>
</dbReference>
<dbReference type="SUPFAM" id="SSF47370">
    <property type="entry name" value="Bromodomain"/>
    <property type="match status" value="1"/>
</dbReference>
<dbReference type="CDD" id="cd05508">
    <property type="entry name" value="Bromo_RACK7"/>
    <property type="match status" value="1"/>
</dbReference>
<dbReference type="Gene3D" id="3.30.40.10">
    <property type="entry name" value="Zinc/RING finger domain, C3HC4 (zinc finger)"/>
    <property type="match status" value="1"/>
</dbReference>
<dbReference type="CDD" id="cd20160">
    <property type="entry name" value="PWWP_PRKCBP1"/>
    <property type="match status" value="1"/>
</dbReference>
<feature type="region of interest" description="Disordered" evidence="8">
    <location>
        <begin position="602"/>
        <end position="665"/>
    </location>
</feature>
<evidence type="ECO:0000256" key="4">
    <source>
        <dbReference type="ARBA" id="ARBA00023117"/>
    </source>
</evidence>
<feature type="coiled-coil region" evidence="7">
    <location>
        <begin position="784"/>
        <end position="833"/>
    </location>
</feature>
<feature type="compositionally biased region" description="Polar residues" evidence="8">
    <location>
        <begin position="887"/>
        <end position="910"/>
    </location>
</feature>
<dbReference type="Pfam" id="PF12064">
    <property type="entry name" value="DUF3544"/>
    <property type="match status" value="1"/>
</dbReference>
<dbReference type="InterPro" id="IPR013083">
    <property type="entry name" value="Znf_RING/FYVE/PHD"/>
</dbReference>
<protein>
    <submittedName>
        <fullName evidence="14">MYND-type zinc finger-containing chromatin reader ZMYND8 isoform X9</fullName>
    </submittedName>
</protein>
<dbReference type="InterPro" id="IPR001965">
    <property type="entry name" value="Znf_PHD"/>
</dbReference>
<dbReference type="InterPro" id="IPR001487">
    <property type="entry name" value="Bromodomain"/>
</dbReference>
<dbReference type="InterPro" id="IPR000313">
    <property type="entry name" value="PWWP_dom"/>
</dbReference>
<gene>
    <name evidence="14" type="primary">ZMYND8</name>
</gene>
<evidence type="ECO:0000256" key="1">
    <source>
        <dbReference type="ARBA" id="ARBA00022723"/>
    </source>
</evidence>
<sequence length="995" mass="110136">MVFLEECEARSCLAEEEIKTEQEVVEGMDISTRSKDPGSTERTAQKRKFPSPPHSSNGHSPQDTSTSPIKKKKKPGLLNNNNKEQSELRHGPFYYMKQPLTTDPVDVVPQDGRNDFYCWVCHREGQVLCCELCPRVYHAKCLRLTSEPEGDWFCPECEKITVAECIETQSKAMTMLTIEQLSYLLKFAIQKMKQPGTDAFQKPVPLEQHPDYAEYIFHPMDLCTLEKNAKKKMYGCTEAFLADAKWILHNCIIYNGGNHKLTQIAKVVIKICEHEMNEIEVCPECYLAACQKRDNWFCEPCSNPHPLVWAKLKGFPFWPAKALRDKDGQVDARFFGQHDRAWVPINNCYLMSKEIPFSVKKTKSIFNSAMQEMEVYVENIRRKFGVFNYSPFRTPYTPNSQYQMLLDPSNPSAGAAKIDKQEKVKLNFDMTASPKILMSKPMLSGGTGRRISLSDMPRSPMSTNSSVHTGSDVEQDAEKKATSSHFSASEESIDFLDKSTASPASTKTGQAGSLSGSPKPFSPQVSTPITTKTDKTSTTGSILNLNLDRSKAEMDLKELSESVQQQSAPVPLISPKRQIRSRFQLNLDKTIESCKAQLVVGKAPPSTTAGSQSPPETPVLTRSSAQTSTAGVTATTSTTSTVTAPAAAATGSPVKKQRPLLPKETAPAVQRVVWNSSTVQQKEITQSPSTSTITLVTSTQSSPLVTSSGSTSTLASSVSADLPIATASADVAADIAKYTSKMMDAIKGTMTEIYNDLSKNTTGSTIAEIRRLRIEIEKLQWLHQQELSEMKHNLELTMAEMRQSLEQERDRLIAEVKKQLELEKQQAVDETKKKQWCANCKKEAIFYCCWNTSYCDYPCQQAHWPEHMKSCTQSATAPQQEADAEVNTETLNKSSQGASSNTQAAPPETSTLKEKETPAEKSKDGGSTLDLSGSRETPSSILLGSNQGSDHSRSSKSSCWSGSDEKRGAARSEHNASTSSKSLIPKESRLDTFWD</sequence>
<dbReference type="InterPro" id="IPR056987">
    <property type="entry name" value="ZMYND8_CC"/>
</dbReference>
<dbReference type="CDD" id="cd15538">
    <property type="entry name" value="PHD_PRKCBP1"/>
    <property type="match status" value="1"/>
</dbReference>
<dbReference type="InterPro" id="IPR002893">
    <property type="entry name" value="Znf_MYND"/>
</dbReference>
<feature type="compositionally biased region" description="Polar residues" evidence="8">
    <location>
        <begin position="929"/>
        <end position="948"/>
    </location>
</feature>
<feature type="compositionally biased region" description="Low complexity" evidence="8">
    <location>
        <begin position="623"/>
        <end position="653"/>
    </location>
</feature>
<dbReference type="Proteomes" id="UP001652580">
    <property type="component" value="Chromosome 15"/>
</dbReference>
<dbReference type="Pfam" id="PF00628">
    <property type="entry name" value="PHD"/>
    <property type="match status" value="1"/>
</dbReference>
<feature type="compositionally biased region" description="Basic and acidic residues" evidence="8">
    <location>
        <begin position="963"/>
        <end position="974"/>
    </location>
</feature>
<dbReference type="InterPro" id="IPR037967">
    <property type="entry name" value="ZMYND8_Bromo_dom"/>
</dbReference>
<dbReference type="GeneID" id="103009245"/>
<evidence type="ECO:0000259" key="9">
    <source>
        <dbReference type="PROSITE" id="PS50014"/>
    </source>
</evidence>
<evidence type="ECO:0000256" key="6">
    <source>
        <dbReference type="PROSITE-ProRule" id="PRU00134"/>
    </source>
</evidence>
<dbReference type="RefSeq" id="XP_057384704.1">
    <property type="nucleotide sequence ID" value="XM_057528721.1"/>
</dbReference>
<evidence type="ECO:0000256" key="5">
    <source>
        <dbReference type="PROSITE-ProRule" id="PRU00035"/>
    </source>
</evidence>